<evidence type="ECO:0000313" key="1">
    <source>
        <dbReference type="EMBL" id="KAJ8413203.1"/>
    </source>
</evidence>
<evidence type="ECO:0000313" key="2">
    <source>
        <dbReference type="Proteomes" id="UP001221898"/>
    </source>
</evidence>
<organism evidence="1 2">
    <name type="scientific">Aldrovandia affinis</name>
    <dbReference type="NCBI Taxonomy" id="143900"/>
    <lineage>
        <taxon>Eukaryota</taxon>
        <taxon>Metazoa</taxon>
        <taxon>Chordata</taxon>
        <taxon>Craniata</taxon>
        <taxon>Vertebrata</taxon>
        <taxon>Euteleostomi</taxon>
        <taxon>Actinopterygii</taxon>
        <taxon>Neopterygii</taxon>
        <taxon>Teleostei</taxon>
        <taxon>Notacanthiformes</taxon>
        <taxon>Halosauridae</taxon>
        <taxon>Aldrovandia</taxon>
    </lineage>
</organism>
<sequence length="107" mass="11677">MYVRSMAGLSMEARDRLLPAPTWEKTALYQNQPVPVSSALRLNSQHSCIISPPLGLVLPRSSWAEVLTSCLLFHAAPLRPAPEWDTCPSPTSCSCAFRSAGEPGCHR</sequence>
<keyword evidence="2" id="KW-1185">Reference proteome</keyword>
<comment type="caution">
    <text evidence="1">The sequence shown here is derived from an EMBL/GenBank/DDBJ whole genome shotgun (WGS) entry which is preliminary data.</text>
</comment>
<reference evidence="1" key="1">
    <citation type="journal article" date="2023" name="Science">
        <title>Genome structures resolve the early diversification of teleost fishes.</title>
        <authorList>
            <person name="Parey E."/>
            <person name="Louis A."/>
            <person name="Montfort J."/>
            <person name="Bouchez O."/>
            <person name="Roques C."/>
            <person name="Iampietro C."/>
            <person name="Lluch J."/>
            <person name="Castinel A."/>
            <person name="Donnadieu C."/>
            <person name="Desvignes T."/>
            <person name="Floi Bucao C."/>
            <person name="Jouanno E."/>
            <person name="Wen M."/>
            <person name="Mejri S."/>
            <person name="Dirks R."/>
            <person name="Jansen H."/>
            <person name="Henkel C."/>
            <person name="Chen W.J."/>
            <person name="Zahm M."/>
            <person name="Cabau C."/>
            <person name="Klopp C."/>
            <person name="Thompson A.W."/>
            <person name="Robinson-Rechavi M."/>
            <person name="Braasch I."/>
            <person name="Lecointre G."/>
            <person name="Bobe J."/>
            <person name="Postlethwait J.H."/>
            <person name="Berthelot C."/>
            <person name="Roest Crollius H."/>
            <person name="Guiguen Y."/>
        </authorList>
    </citation>
    <scope>NUCLEOTIDE SEQUENCE</scope>
    <source>
        <strain evidence="1">NC1722</strain>
    </source>
</reference>
<proteinExistence type="predicted"/>
<dbReference type="AlphaFoldDB" id="A0AAD7WY38"/>
<dbReference type="Proteomes" id="UP001221898">
    <property type="component" value="Unassembled WGS sequence"/>
</dbReference>
<gene>
    <name evidence="1" type="ORF">AAFF_G00091990</name>
</gene>
<accession>A0AAD7WY38</accession>
<dbReference type="EMBL" id="JAINUG010000016">
    <property type="protein sequence ID" value="KAJ8413203.1"/>
    <property type="molecule type" value="Genomic_DNA"/>
</dbReference>
<name>A0AAD7WY38_9TELE</name>
<protein>
    <submittedName>
        <fullName evidence="1">Uncharacterized protein</fullName>
    </submittedName>
</protein>